<name>A0A1I2HBU5_9ACTN</name>
<evidence type="ECO:0000313" key="2">
    <source>
        <dbReference type="Proteomes" id="UP000181942"/>
    </source>
</evidence>
<evidence type="ECO:0000313" key="1">
    <source>
        <dbReference type="EMBL" id="SFF27725.1"/>
    </source>
</evidence>
<dbReference type="InterPro" id="IPR029068">
    <property type="entry name" value="Glyas_Bleomycin-R_OHBP_Dase"/>
</dbReference>
<dbReference type="OrthoDB" id="9792626at2"/>
<accession>A0A1I2HBU5</accession>
<dbReference type="Gene3D" id="3.10.180.10">
    <property type="entry name" value="2,3-Dihydroxybiphenyl 1,2-Dioxygenase, domain 1"/>
    <property type="match status" value="1"/>
</dbReference>
<proteinExistence type="predicted"/>
<dbReference type="RefSeq" id="WP_075027939.1">
    <property type="nucleotide sequence ID" value="NZ_FONR01000005.1"/>
</dbReference>
<dbReference type="AlphaFoldDB" id="A0A1I2HBU5"/>
<protein>
    <submittedName>
        <fullName evidence="1">Uncharacterized protein</fullName>
    </submittedName>
</protein>
<organism evidence="1 2">
    <name type="scientific">Streptomyces mirabilis</name>
    <dbReference type="NCBI Taxonomy" id="68239"/>
    <lineage>
        <taxon>Bacteria</taxon>
        <taxon>Bacillati</taxon>
        <taxon>Actinomycetota</taxon>
        <taxon>Actinomycetes</taxon>
        <taxon>Kitasatosporales</taxon>
        <taxon>Streptomycetaceae</taxon>
        <taxon>Streptomyces</taxon>
    </lineage>
</organism>
<dbReference type="Proteomes" id="UP000181942">
    <property type="component" value="Unassembled WGS sequence"/>
</dbReference>
<dbReference type="EMBL" id="FONR01000005">
    <property type="protein sequence ID" value="SFF27725.1"/>
    <property type="molecule type" value="Genomic_DNA"/>
</dbReference>
<sequence length="148" mass="16575">MGVHMGFVGVEGECAPDVVERLVDPVGVQTAFGSYEQHPHGIRGDTGQEMPLLNHNGIDLGSKEEVDEAHMKMQEVKDDSGIRQLTSPVLQRGTYSFPLQDRDGKRWEICYLPPNGYEFRFDSSVDLTGHEELSGVEIRSRLQLPLEH</sequence>
<gene>
    <name evidence="1" type="ORF">SAMN02787118_10578</name>
</gene>
<reference evidence="1 2" key="1">
    <citation type="submission" date="2016-10" db="EMBL/GenBank/DDBJ databases">
        <authorList>
            <person name="de Groot N.N."/>
        </authorList>
    </citation>
    <scope>NUCLEOTIDE SEQUENCE [LARGE SCALE GENOMIC DNA]</scope>
    <source>
        <strain evidence="1 2">OK461</strain>
    </source>
</reference>